<dbReference type="SMART" id="SM00530">
    <property type="entry name" value="HTH_XRE"/>
    <property type="match status" value="1"/>
</dbReference>
<dbReference type="CDD" id="cd00093">
    <property type="entry name" value="HTH_XRE"/>
    <property type="match status" value="1"/>
</dbReference>
<evidence type="ECO:0000313" key="2">
    <source>
        <dbReference type="EMBL" id="QWU17340.1"/>
    </source>
</evidence>
<dbReference type="Gene3D" id="1.10.260.40">
    <property type="entry name" value="lambda repressor-like DNA-binding domains"/>
    <property type="match status" value="1"/>
</dbReference>
<sequence>MTRQWLIDLRIADGKIQDSIAESSGISRQYYGMIEAGNRNPSVDLAKRIASVLNFDWTLFF</sequence>
<protein>
    <submittedName>
        <fullName evidence="2">Helix-turn-helix domain-containing protein</fullName>
    </submittedName>
</protein>
<organism evidence="2 3">
    <name type="scientific">Paenibacillus sophorae</name>
    <dbReference type="NCBI Taxonomy" id="1333845"/>
    <lineage>
        <taxon>Bacteria</taxon>
        <taxon>Bacillati</taxon>
        <taxon>Bacillota</taxon>
        <taxon>Bacilli</taxon>
        <taxon>Bacillales</taxon>
        <taxon>Paenibacillaceae</taxon>
        <taxon>Paenibacillus</taxon>
    </lineage>
</organism>
<gene>
    <name evidence="2" type="ORF">KP014_09410</name>
</gene>
<dbReference type="RefSeq" id="WP_036603383.1">
    <property type="nucleotide sequence ID" value="NZ_CP076607.1"/>
</dbReference>
<dbReference type="InterPro" id="IPR001387">
    <property type="entry name" value="Cro/C1-type_HTH"/>
</dbReference>
<dbReference type="Pfam" id="PF01381">
    <property type="entry name" value="HTH_3"/>
    <property type="match status" value="1"/>
</dbReference>
<dbReference type="PROSITE" id="PS50943">
    <property type="entry name" value="HTH_CROC1"/>
    <property type="match status" value="1"/>
</dbReference>
<dbReference type="InterPro" id="IPR010982">
    <property type="entry name" value="Lambda_DNA-bd_dom_sf"/>
</dbReference>
<evidence type="ECO:0000259" key="1">
    <source>
        <dbReference type="PROSITE" id="PS50943"/>
    </source>
</evidence>
<name>A0ABX8HG69_9BACL</name>
<dbReference type="EMBL" id="CP076607">
    <property type="protein sequence ID" value="QWU17340.1"/>
    <property type="molecule type" value="Genomic_DNA"/>
</dbReference>
<keyword evidence="3" id="KW-1185">Reference proteome</keyword>
<reference evidence="2 3" key="1">
    <citation type="submission" date="2021-06" db="EMBL/GenBank/DDBJ databases">
        <title>Whole genome sequence of Paenibacillus sophorae DSM23020 for comparative genomics.</title>
        <authorList>
            <person name="Kim M.-J."/>
            <person name="Lee G."/>
            <person name="Shin J.-H."/>
        </authorList>
    </citation>
    <scope>NUCLEOTIDE SEQUENCE [LARGE SCALE GENOMIC DNA]</scope>
    <source>
        <strain evidence="2 3">DSM 23020</strain>
    </source>
</reference>
<dbReference type="Proteomes" id="UP000683429">
    <property type="component" value="Chromosome"/>
</dbReference>
<accession>A0ABX8HG69</accession>
<proteinExistence type="predicted"/>
<feature type="domain" description="HTH cro/C1-type" evidence="1">
    <location>
        <begin position="6"/>
        <end position="60"/>
    </location>
</feature>
<evidence type="ECO:0000313" key="3">
    <source>
        <dbReference type="Proteomes" id="UP000683429"/>
    </source>
</evidence>
<dbReference type="SUPFAM" id="SSF47413">
    <property type="entry name" value="lambda repressor-like DNA-binding domains"/>
    <property type="match status" value="1"/>
</dbReference>